<dbReference type="Proteomes" id="UP000789375">
    <property type="component" value="Unassembled WGS sequence"/>
</dbReference>
<dbReference type="EMBL" id="CAJVPP010025416">
    <property type="protein sequence ID" value="CAG8751636.1"/>
    <property type="molecule type" value="Genomic_DNA"/>
</dbReference>
<feature type="non-terminal residue" evidence="1">
    <location>
        <position position="50"/>
    </location>
</feature>
<comment type="caution">
    <text evidence="1">The sequence shown here is derived from an EMBL/GenBank/DDBJ whole genome shotgun (WGS) entry which is preliminary data.</text>
</comment>
<organism evidence="1 2">
    <name type="scientific">Funneliformis mosseae</name>
    <name type="common">Endomycorrhizal fungus</name>
    <name type="synonym">Glomus mosseae</name>
    <dbReference type="NCBI Taxonomy" id="27381"/>
    <lineage>
        <taxon>Eukaryota</taxon>
        <taxon>Fungi</taxon>
        <taxon>Fungi incertae sedis</taxon>
        <taxon>Mucoromycota</taxon>
        <taxon>Glomeromycotina</taxon>
        <taxon>Glomeromycetes</taxon>
        <taxon>Glomerales</taxon>
        <taxon>Glomeraceae</taxon>
        <taxon>Funneliformis</taxon>
    </lineage>
</organism>
<feature type="non-terminal residue" evidence="1">
    <location>
        <position position="1"/>
    </location>
</feature>
<name>A0A9N9IWL6_FUNMO</name>
<proteinExistence type="predicted"/>
<gene>
    <name evidence="1" type="ORF">FMOSSE_LOCUS16678</name>
</gene>
<sequence length="50" mass="5935">TAKGKEEKIKGVRYDNIISRRNNSERWPRTDIIIDTLKTTQARYMLQPTK</sequence>
<accession>A0A9N9IWL6</accession>
<keyword evidence="2" id="KW-1185">Reference proteome</keyword>
<dbReference type="AlphaFoldDB" id="A0A9N9IWL6"/>
<evidence type="ECO:0000313" key="2">
    <source>
        <dbReference type="Proteomes" id="UP000789375"/>
    </source>
</evidence>
<evidence type="ECO:0000313" key="1">
    <source>
        <dbReference type="EMBL" id="CAG8751636.1"/>
    </source>
</evidence>
<reference evidence="1" key="1">
    <citation type="submission" date="2021-06" db="EMBL/GenBank/DDBJ databases">
        <authorList>
            <person name="Kallberg Y."/>
            <person name="Tangrot J."/>
            <person name="Rosling A."/>
        </authorList>
    </citation>
    <scope>NUCLEOTIDE SEQUENCE</scope>
    <source>
        <strain evidence="1">87-6 pot B 2015</strain>
    </source>
</reference>
<protein>
    <submittedName>
        <fullName evidence="1">3340_t:CDS:1</fullName>
    </submittedName>
</protein>